<feature type="domain" description="HAMP" evidence="2">
    <location>
        <begin position="234"/>
        <end position="287"/>
    </location>
</feature>
<evidence type="ECO:0000259" key="2">
    <source>
        <dbReference type="PROSITE" id="PS50885"/>
    </source>
</evidence>
<dbReference type="PROSITE" id="PS50885">
    <property type="entry name" value="HAMP"/>
    <property type="match status" value="1"/>
</dbReference>
<feature type="transmembrane region" description="Helical" evidence="1">
    <location>
        <begin position="7"/>
        <end position="30"/>
    </location>
</feature>
<dbReference type="SUPFAM" id="SSF158472">
    <property type="entry name" value="HAMP domain-like"/>
    <property type="match status" value="1"/>
</dbReference>
<dbReference type="GO" id="GO:0007165">
    <property type="term" value="P:signal transduction"/>
    <property type="evidence" value="ECO:0007669"/>
    <property type="project" value="InterPro"/>
</dbReference>
<feature type="transmembrane region" description="Helical" evidence="1">
    <location>
        <begin position="213"/>
        <end position="236"/>
    </location>
</feature>
<dbReference type="GO" id="GO:0008256">
    <property type="term" value="F:protein histidine pros-kinase activity"/>
    <property type="evidence" value="ECO:0007669"/>
    <property type="project" value="UniProtKB-EC"/>
</dbReference>
<reference evidence="3 4" key="1">
    <citation type="submission" date="2020-08" db="EMBL/GenBank/DDBJ databases">
        <title>Genomic Encyclopedia of Type Strains, Phase IV (KMG-V): Genome sequencing to study the core and pangenomes of soil and plant-associated prokaryotes.</title>
        <authorList>
            <person name="Whitman W."/>
        </authorList>
    </citation>
    <scope>NUCLEOTIDE SEQUENCE [LARGE SCALE GENOMIC DNA]</scope>
    <source>
        <strain evidence="3 4">M8US30</strain>
    </source>
</reference>
<name>A0A7W8N3Q5_9BACT</name>
<dbReference type="Pfam" id="PF00672">
    <property type="entry name" value="HAMP"/>
    <property type="match status" value="1"/>
</dbReference>
<dbReference type="Gene3D" id="6.10.340.10">
    <property type="match status" value="1"/>
</dbReference>
<dbReference type="EC" id="2.7.13.1" evidence="3"/>
<keyword evidence="1" id="KW-0812">Transmembrane</keyword>
<dbReference type="EMBL" id="JACHDZ010000002">
    <property type="protein sequence ID" value="MBB5343698.1"/>
    <property type="molecule type" value="Genomic_DNA"/>
</dbReference>
<accession>A0A7W8N3Q5</accession>
<dbReference type="InterPro" id="IPR021796">
    <property type="entry name" value="Tll0287-like_dom"/>
</dbReference>
<keyword evidence="3" id="KW-0808">Transferase</keyword>
<proteinExistence type="predicted"/>
<evidence type="ECO:0000313" key="3">
    <source>
        <dbReference type="EMBL" id="MBB5343698.1"/>
    </source>
</evidence>
<keyword evidence="1" id="KW-0472">Membrane</keyword>
<dbReference type="Proteomes" id="UP000569092">
    <property type="component" value="Unassembled WGS sequence"/>
</dbReference>
<organism evidence="3 4">
    <name type="scientific">Tunturiibacter lichenicola</name>
    <dbReference type="NCBI Taxonomy" id="2051959"/>
    <lineage>
        <taxon>Bacteria</taxon>
        <taxon>Pseudomonadati</taxon>
        <taxon>Acidobacteriota</taxon>
        <taxon>Terriglobia</taxon>
        <taxon>Terriglobales</taxon>
        <taxon>Acidobacteriaceae</taxon>
        <taxon>Tunturiibacter</taxon>
    </lineage>
</organism>
<gene>
    <name evidence="3" type="ORF">HDF10_001673</name>
</gene>
<comment type="caution">
    <text evidence="3">The sequence shown here is derived from an EMBL/GenBank/DDBJ whole genome shotgun (WGS) entry which is preliminary data.</text>
</comment>
<dbReference type="SMART" id="SM00304">
    <property type="entry name" value="HAMP"/>
    <property type="match status" value="1"/>
</dbReference>
<dbReference type="PROSITE" id="PS51257">
    <property type="entry name" value="PROKAR_LIPOPROTEIN"/>
    <property type="match status" value="1"/>
</dbReference>
<dbReference type="Pfam" id="PF11845">
    <property type="entry name" value="Tll0287-like"/>
    <property type="match status" value="1"/>
</dbReference>
<dbReference type="GO" id="GO:0016020">
    <property type="term" value="C:membrane"/>
    <property type="evidence" value="ECO:0007669"/>
    <property type="project" value="InterPro"/>
</dbReference>
<keyword evidence="1" id="KW-1133">Transmembrane helix</keyword>
<dbReference type="InterPro" id="IPR003660">
    <property type="entry name" value="HAMP_dom"/>
</dbReference>
<dbReference type="CDD" id="cd06225">
    <property type="entry name" value="HAMP"/>
    <property type="match status" value="1"/>
</dbReference>
<dbReference type="AlphaFoldDB" id="A0A7W8N3Q5"/>
<protein>
    <submittedName>
        <fullName evidence="3">Protein-histidine pros-kinase</fullName>
        <ecNumber evidence="3">2.7.13.1</ecNumber>
    </submittedName>
</protein>
<evidence type="ECO:0000313" key="4">
    <source>
        <dbReference type="Proteomes" id="UP000569092"/>
    </source>
</evidence>
<sequence length="290" mass="31907">MKLLLKFNLIVVAIVAIGLAIVSCVAHSFLVDNARAQVLQQAELMIQSASSTRDYTTEELTPIIVTAPAMRHTFLPQAIPFYGATVTFARLRQKFPDYMYKEATLNPTNLQDRAVDWEADVIDAFRNKPDVKEFVGERETATGPSLYLAHPIKTEASCLECHSLPSAAPKTMIQKYGSTNGFGWKLNEIVGAQIVSVPMALPIQIASRAFKTLIWSLATTFAAILLAIDLVLYFLIILPLRKLSAVADRVSLGQLDQAELAVRGKDEMAQLTASFNRLVVTVVKALRMLG</sequence>
<evidence type="ECO:0000256" key="1">
    <source>
        <dbReference type="SAM" id="Phobius"/>
    </source>
</evidence>